<name>A0A9N8RVK1_9BURK</name>
<sequence length="59" mass="6671">MRYSKVDQLIFDDGWKGIVTRILLVSGAYFGILYLPDMDNWGVRPLALALRIGKAVEKS</sequence>
<dbReference type="AlphaFoldDB" id="A0A9N8RVK1"/>
<organism evidence="2 3">
    <name type="scientific">Paraburkholderia saeva</name>
    <dbReference type="NCBI Taxonomy" id="2777537"/>
    <lineage>
        <taxon>Bacteria</taxon>
        <taxon>Pseudomonadati</taxon>
        <taxon>Pseudomonadota</taxon>
        <taxon>Betaproteobacteria</taxon>
        <taxon>Burkholderiales</taxon>
        <taxon>Burkholderiaceae</taxon>
        <taxon>Paraburkholderia</taxon>
    </lineage>
</organism>
<dbReference type="EMBL" id="CAJQZC010000003">
    <property type="protein sequence ID" value="CAG4893555.1"/>
    <property type="molecule type" value="Genomic_DNA"/>
</dbReference>
<accession>A0A9N8RVK1</accession>
<reference evidence="2" key="1">
    <citation type="submission" date="2021-04" db="EMBL/GenBank/DDBJ databases">
        <authorList>
            <person name="Vanwijnsberghe S."/>
        </authorList>
    </citation>
    <scope>NUCLEOTIDE SEQUENCE</scope>
    <source>
        <strain evidence="2">LMG 31841</strain>
    </source>
</reference>
<keyword evidence="1" id="KW-0472">Membrane</keyword>
<comment type="caution">
    <text evidence="2">The sequence shown here is derived from an EMBL/GenBank/DDBJ whole genome shotgun (WGS) entry which is preliminary data.</text>
</comment>
<feature type="transmembrane region" description="Helical" evidence="1">
    <location>
        <begin position="18"/>
        <end position="35"/>
    </location>
</feature>
<keyword evidence="1" id="KW-1133">Transmembrane helix</keyword>
<dbReference type="RefSeq" id="WP_228875740.1">
    <property type="nucleotide sequence ID" value="NZ_CAJQYX010000001.1"/>
</dbReference>
<protein>
    <submittedName>
        <fullName evidence="2">Uncharacterized protein</fullName>
    </submittedName>
</protein>
<dbReference type="Proteomes" id="UP000789704">
    <property type="component" value="Unassembled WGS sequence"/>
</dbReference>
<evidence type="ECO:0000313" key="3">
    <source>
        <dbReference type="Proteomes" id="UP000789704"/>
    </source>
</evidence>
<gene>
    <name evidence="2" type="ORF">LMG31841_01721</name>
</gene>
<evidence type="ECO:0000256" key="1">
    <source>
        <dbReference type="SAM" id="Phobius"/>
    </source>
</evidence>
<keyword evidence="3" id="KW-1185">Reference proteome</keyword>
<proteinExistence type="predicted"/>
<evidence type="ECO:0000313" key="2">
    <source>
        <dbReference type="EMBL" id="CAG4893555.1"/>
    </source>
</evidence>
<keyword evidence="1" id="KW-0812">Transmembrane</keyword>